<dbReference type="GO" id="GO:0005886">
    <property type="term" value="C:plasma membrane"/>
    <property type="evidence" value="ECO:0007669"/>
    <property type="project" value="UniProtKB-SubCell"/>
</dbReference>
<keyword evidence="6 8" id="KW-1133">Transmembrane helix</keyword>
<dbReference type="GO" id="GO:0055085">
    <property type="term" value="P:transmembrane transport"/>
    <property type="evidence" value="ECO:0007669"/>
    <property type="project" value="TreeGrafter"/>
</dbReference>
<feature type="transmembrane region" description="Helical" evidence="8">
    <location>
        <begin position="42"/>
        <end position="62"/>
    </location>
</feature>
<feature type="transmembrane region" description="Helical" evidence="8">
    <location>
        <begin position="309"/>
        <end position="342"/>
    </location>
</feature>
<gene>
    <name evidence="9" type="ORF">SAMN05421756_11811</name>
</gene>
<name>A0A1H9NQE0_9ACTN</name>
<reference evidence="10" key="1">
    <citation type="submission" date="2016-10" db="EMBL/GenBank/DDBJ databases">
        <authorList>
            <person name="Varghese N."/>
            <person name="Submissions S."/>
        </authorList>
    </citation>
    <scope>NUCLEOTIDE SEQUENCE [LARGE SCALE GENOMIC DNA]</scope>
    <source>
        <strain evidence="10">CGMCC 4.6856</strain>
    </source>
</reference>
<keyword evidence="7 8" id="KW-0472">Membrane</keyword>
<feature type="transmembrane region" description="Helical" evidence="8">
    <location>
        <begin position="211"/>
        <end position="232"/>
    </location>
</feature>
<keyword evidence="3" id="KW-0813">Transport</keyword>
<proteinExistence type="inferred from homology"/>
<sequence>MPAHSLRPRPGPVPVRTILATIGLVLLTALALLLLYDVRRVLVWIVVAVFFTVALYPVVGWVERHVGGHRTVATLVVFLVGVLLLAGILALFVVPLVREGTQLATQLPDLVEQTRAGRGPIGSLLERTHVLAYVQSHQQSIGSTLTGLGGSATAVLSGIATGVAGVVTVFVLAVLMVLEGPKVVSGLLNLIDDDEARERVRRVSADCAKSITGYISGNLLISIICGGLTYAVLKISGVPFAGLIALFVGIADLIPLVGATIGAIAALVAAGIHSTGALIAVAIFVVLYQQLENHVLQPVILSRTVKLNPLAVLVAILVGVELGGILGALLAIPVAGIVQVILRDVWSHRRGEPKAVPTVGEEREPA</sequence>
<feature type="transmembrane region" description="Helical" evidence="8">
    <location>
        <begin position="17"/>
        <end position="36"/>
    </location>
</feature>
<evidence type="ECO:0000313" key="9">
    <source>
        <dbReference type="EMBL" id="SER37865.1"/>
    </source>
</evidence>
<dbReference type="STRING" id="1036181.SAMN05421756_11811"/>
<comment type="subcellular location">
    <subcellularLocation>
        <location evidence="1">Cell membrane</location>
        <topology evidence="1">Multi-pass membrane protein</topology>
    </subcellularLocation>
</comment>
<accession>A0A1H9NQE0</accession>
<evidence type="ECO:0000256" key="5">
    <source>
        <dbReference type="ARBA" id="ARBA00022692"/>
    </source>
</evidence>
<dbReference type="Pfam" id="PF01594">
    <property type="entry name" value="AI-2E_transport"/>
    <property type="match status" value="1"/>
</dbReference>
<dbReference type="InterPro" id="IPR002549">
    <property type="entry name" value="AI-2E-like"/>
</dbReference>
<feature type="transmembrane region" description="Helical" evidence="8">
    <location>
        <begin position="74"/>
        <end position="97"/>
    </location>
</feature>
<evidence type="ECO:0000256" key="3">
    <source>
        <dbReference type="ARBA" id="ARBA00022448"/>
    </source>
</evidence>
<protein>
    <submittedName>
        <fullName evidence="9">Predicted PurR-regulated permease PerM</fullName>
    </submittedName>
</protein>
<evidence type="ECO:0000313" key="10">
    <source>
        <dbReference type="Proteomes" id="UP000198504"/>
    </source>
</evidence>
<evidence type="ECO:0000256" key="2">
    <source>
        <dbReference type="ARBA" id="ARBA00009773"/>
    </source>
</evidence>
<organism evidence="9 10">
    <name type="scientific">Microlunatus flavus</name>
    <dbReference type="NCBI Taxonomy" id="1036181"/>
    <lineage>
        <taxon>Bacteria</taxon>
        <taxon>Bacillati</taxon>
        <taxon>Actinomycetota</taxon>
        <taxon>Actinomycetes</taxon>
        <taxon>Propionibacteriales</taxon>
        <taxon>Propionibacteriaceae</taxon>
        <taxon>Microlunatus</taxon>
    </lineage>
</organism>
<feature type="transmembrane region" description="Helical" evidence="8">
    <location>
        <begin position="264"/>
        <end position="289"/>
    </location>
</feature>
<evidence type="ECO:0000256" key="6">
    <source>
        <dbReference type="ARBA" id="ARBA00022989"/>
    </source>
</evidence>
<dbReference type="PANTHER" id="PTHR21716:SF53">
    <property type="entry name" value="PERMEASE PERM-RELATED"/>
    <property type="match status" value="1"/>
</dbReference>
<evidence type="ECO:0000256" key="1">
    <source>
        <dbReference type="ARBA" id="ARBA00004651"/>
    </source>
</evidence>
<evidence type="ECO:0000256" key="8">
    <source>
        <dbReference type="SAM" id="Phobius"/>
    </source>
</evidence>
<dbReference type="EMBL" id="FOFA01000018">
    <property type="protein sequence ID" value="SER37865.1"/>
    <property type="molecule type" value="Genomic_DNA"/>
</dbReference>
<comment type="similarity">
    <text evidence="2">Belongs to the autoinducer-2 exporter (AI-2E) (TC 2.A.86) family.</text>
</comment>
<dbReference type="RefSeq" id="WP_170854281.1">
    <property type="nucleotide sequence ID" value="NZ_FOFA01000018.1"/>
</dbReference>
<evidence type="ECO:0000256" key="4">
    <source>
        <dbReference type="ARBA" id="ARBA00022475"/>
    </source>
</evidence>
<keyword evidence="10" id="KW-1185">Reference proteome</keyword>
<dbReference type="PANTHER" id="PTHR21716">
    <property type="entry name" value="TRANSMEMBRANE PROTEIN"/>
    <property type="match status" value="1"/>
</dbReference>
<dbReference type="AlphaFoldDB" id="A0A1H9NQE0"/>
<dbReference type="Proteomes" id="UP000198504">
    <property type="component" value="Unassembled WGS sequence"/>
</dbReference>
<feature type="transmembrane region" description="Helical" evidence="8">
    <location>
        <begin position="154"/>
        <end position="178"/>
    </location>
</feature>
<keyword evidence="4" id="KW-1003">Cell membrane</keyword>
<evidence type="ECO:0000256" key="7">
    <source>
        <dbReference type="ARBA" id="ARBA00023136"/>
    </source>
</evidence>
<feature type="transmembrane region" description="Helical" evidence="8">
    <location>
        <begin position="238"/>
        <end position="257"/>
    </location>
</feature>
<keyword evidence="5 8" id="KW-0812">Transmembrane</keyword>